<keyword evidence="1" id="KW-0472">Membrane</keyword>
<feature type="transmembrane region" description="Helical" evidence="1">
    <location>
        <begin position="400"/>
        <end position="422"/>
    </location>
</feature>
<organism evidence="3 4">
    <name type="scientific">Ferrimonas aestuarii</name>
    <dbReference type="NCBI Taxonomy" id="2569539"/>
    <lineage>
        <taxon>Bacteria</taxon>
        <taxon>Pseudomonadati</taxon>
        <taxon>Pseudomonadota</taxon>
        <taxon>Gammaproteobacteria</taxon>
        <taxon>Alteromonadales</taxon>
        <taxon>Ferrimonadaceae</taxon>
        <taxon>Ferrimonas</taxon>
    </lineage>
</organism>
<keyword evidence="1" id="KW-0812">Transmembrane</keyword>
<dbReference type="Proteomes" id="UP000305675">
    <property type="component" value="Unassembled WGS sequence"/>
</dbReference>
<dbReference type="OrthoDB" id="1633380at2"/>
<evidence type="ECO:0000256" key="1">
    <source>
        <dbReference type="SAM" id="Phobius"/>
    </source>
</evidence>
<feature type="transmembrane region" description="Helical" evidence="1">
    <location>
        <begin position="216"/>
        <end position="237"/>
    </location>
</feature>
<feature type="transmembrane region" description="Helical" evidence="1">
    <location>
        <begin position="102"/>
        <end position="121"/>
    </location>
</feature>
<dbReference type="EMBL" id="SWCJ01000014">
    <property type="protein sequence ID" value="TKB52762.1"/>
    <property type="molecule type" value="Genomic_DNA"/>
</dbReference>
<dbReference type="RefSeq" id="WP_136864385.1">
    <property type="nucleotide sequence ID" value="NZ_SWCJ01000014.1"/>
</dbReference>
<name>A0A4U1BLD0_9GAMM</name>
<comment type="caution">
    <text evidence="3">The sequence shown here is derived from an EMBL/GenBank/DDBJ whole genome shotgun (WGS) entry which is preliminary data.</text>
</comment>
<reference evidence="3 4" key="1">
    <citation type="submission" date="2019-04" db="EMBL/GenBank/DDBJ databases">
        <authorList>
            <person name="Hwang J.C."/>
        </authorList>
    </citation>
    <scope>NUCLEOTIDE SEQUENCE [LARGE SCALE GENOMIC DNA]</scope>
    <source>
        <strain evidence="3 4">IMCC35002</strain>
    </source>
</reference>
<proteinExistence type="predicted"/>
<feature type="transmembrane region" description="Helical" evidence="1">
    <location>
        <begin position="17"/>
        <end position="37"/>
    </location>
</feature>
<feature type="transmembrane region" description="Helical" evidence="1">
    <location>
        <begin position="434"/>
        <end position="455"/>
    </location>
</feature>
<evidence type="ECO:0000313" key="3">
    <source>
        <dbReference type="EMBL" id="TKB52762.1"/>
    </source>
</evidence>
<feature type="transmembrane region" description="Helical" evidence="1">
    <location>
        <begin position="323"/>
        <end position="344"/>
    </location>
</feature>
<feature type="transmembrane region" description="Helical" evidence="1">
    <location>
        <begin position="243"/>
        <end position="262"/>
    </location>
</feature>
<protein>
    <submittedName>
        <fullName evidence="3">YjiH family protein</fullName>
    </submittedName>
</protein>
<evidence type="ECO:0000313" key="4">
    <source>
        <dbReference type="Proteomes" id="UP000305675"/>
    </source>
</evidence>
<feature type="transmembrane region" description="Helical" evidence="1">
    <location>
        <begin position="376"/>
        <end position="394"/>
    </location>
</feature>
<sequence length="456" mass="48726">MQKQTPQLSELKSSRNMLLFVLPSLLGIFLFMTPMMFEGGLTIPIAVLKDALLSALGGSAGTVVAAVLIVSAIFTIVASVFKPKALLSNEMFNDIFNISAGWAATRVIGAAFVAMVVAGVGPEAVISDNTGSFVFAELMPSLLAVFIFAGLLLPLLTHFGLLEMIGSLLTRVMRPLFNLPGRSAIDCMASWLGDGSVGILMSSKQYEEKRYTQREAAVIGTTFSAVSISFSLVVIAQVKLEHLFIPFYATVCLAGVIVAIIVPRLPPLSNKKDLLIDGSKRLVDTEVVPEGQSVLSYGLQNALTVTSKIDSVASVAKVSVKNALDMVFGVLPVVMAVGTIGLIVSEYTPIFTWLGMPFVPFLELLQVPLAQPASETMVVGFVDMFIPSIIAASFDSEMTRFVVAALSVTQLIFLSEVGALLLGSKIPVNLLEMFIIFLLRTVISLPVIAGMAHLIF</sequence>
<keyword evidence="4" id="KW-1185">Reference proteome</keyword>
<keyword evidence="1" id="KW-1133">Transmembrane helix</keyword>
<dbReference type="AlphaFoldDB" id="A0A4U1BLD0"/>
<accession>A0A4U1BLD0</accession>
<dbReference type="InterPro" id="IPR011642">
    <property type="entry name" value="Gate_dom"/>
</dbReference>
<feature type="transmembrane region" description="Helical" evidence="1">
    <location>
        <begin position="57"/>
        <end position="81"/>
    </location>
</feature>
<feature type="transmembrane region" description="Helical" evidence="1">
    <location>
        <begin position="141"/>
        <end position="165"/>
    </location>
</feature>
<gene>
    <name evidence="3" type="ORF">FCL42_15750</name>
</gene>
<feature type="domain" description="Nucleoside transporter/FeoB GTPase Gate" evidence="2">
    <location>
        <begin position="141"/>
        <end position="237"/>
    </location>
</feature>
<dbReference type="Pfam" id="PF07670">
    <property type="entry name" value="Gate"/>
    <property type="match status" value="1"/>
</dbReference>
<evidence type="ECO:0000259" key="2">
    <source>
        <dbReference type="Pfam" id="PF07670"/>
    </source>
</evidence>